<evidence type="ECO:0000313" key="1">
    <source>
        <dbReference type="EMBL" id="KER29155.1"/>
    </source>
</evidence>
<protein>
    <submittedName>
        <fullName evidence="1">Uncharacterized protein</fullName>
    </submittedName>
</protein>
<dbReference type="Proteomes" id="UP000054324">
    <property type="component" value="Unassembled WGS sequence"/>
</dbReference>
<proteinExistence type="predicted"/>
<dbReference type="EMBL" id="KL596684">
    <property type="protein sequence ID" value="KER29155.1"/>
    <property type="molecule type" value="Genomic_DNA"/>
</dbReference>
<dbReference type="GeneID" id="20318349"/>
<reference evidence="1 2" key="1">
    <citation type="submission" date="2013-11" db="EMBL/GenBank/DDBJ databases">
        <title>Opisthorchis viverrini - life in the bile duct.</title>
        <authorList>
            <person name="Young N.D."/>
            <person name="Nagarajan N."/>
            <person name="Lin S.J."/>
            <person name="Korhonen P.K."/>
            <person name="Jex A.R."/>
            <person name="Hall R.S."/>
            <person name="Safavi-Hemami H."/>
            <person name="Kaewkong W."/>
            <person name="Bertrand D."/>
            <person name="Gao S."/>
            <person name="Seet Q."/>
            <person name="Wongkham S."/>
            <person name="Teh B.T."/>
            <person name="Wongkham C."/>
            <person name="Intapan P.M."/>
            <person name="Maleewong W."/>
            <person name="Yang X."/>
            <person name="Hu M."/>
            <person name="Wang Z."/>
            <person name="Hofmann A."/>
            <person name="Sternberg P.W."/>
            <person name="Tan P."/>
            <person name="Wang J."/>
            <person name="Gasser R.B."/>
        </authorList>
    </citation>
    <scope>NUCLEOTIDE SEQUENCE [LARGE SCALE GENOMIC DNA]</scope>
</reference>
<name>A0A075A0Z6_OPIVI</name>
<gene>
    <name evidence="1" type="ORF">T265_04163</name>
</gene>
<dbReference type="AlphaFoldDB" id="A0A075A0Z6"/>
<dbReference type="CTD" id="20318349"/>
<dbReference type="KEGG" id="ovi:T265_04163"/>
<evidence type="ECO:0000313" key="2">
    <source>
        <dbReference type="Proteomes" id="UP000054324"/>
    </source>
</evidence>
<accession>A0A075A0Z6</accession>
<sequence length="157" mass="17023">MGRGLETAASPDFTVVINLRVSTELRKDSTIGTLRYPEEERLRSSKIKGSKTLLLAHLEACSKRWNNPVSAIKNILATAAPIVDVCFCISHGFVKIPFEGIKDAHTASIVLIGEQIACNGDAASRWNVLLHPVSDPSSHHQTNLLPTLSGCPNNVQL</sequence>
<dbReference type="RefSeq" id="XP_009167097.1">
    <property type="nucleotide sequence ID" value="XM_009168833.1"/>
</dbReference>
<keyword evidence="2" id="KW-1185">Reference proteome</keyword>
<organism evidence="1 2">
    <name type="scientific">Opisthorchis viverrini</name>
    <name type="common">Southeast Asian liver fluke</name>
    <dbReference type="NCBI Taxonomy" id="6198"/>
    <lineage>
        <taxon>Eukaryota</taxon>
        <taxon>Metazoa</taxon>
        <taxon>Spiralia</taxon>
        <taxon>Lophotrochozoa</taxon>
        <taxon>Platyhelminthes</taxon>
        <taxon>Trematoda</taxon>
        <taxon>Digenea</taxon>
        <taxon>Opisthorchiida</taxon>
        <taxon>Opisthorchiata</taxon>
        <taxon>Opisthorchiidae</taxon>
        <taxon>Opisthorchis</taxon>
    </lineage>
</organism>